<evidence type="ECO:0008006" key="5">
    <source>
        <dbReference type="Google" id="ProtNLM"/>
    </source>
</evidence>
<reference evidence="4" key="1">
    <citation type="submission" date="2013-02" db="EMBL/GenBank/DDBJ databases">
        <authorList>
            <person name="Hughes D."/>
        </authorList>
    </citation>
    <scope>NUCLEOTIDE SEQUENCE</scope>
    <source>
        <strain>Durham</strain>
        <strain evidence="4">NC isolate 2 -- Noor lab</strain>
    </source>
</reference>
<dbReference type="Pfam" id="PF07690">
    <property type="entry name" value="MFS_1"/>
    <property type="match status" value="1"/>
</dbReference>
<sequence>ISTVSIAVTPLSTSYGGYVAIAIFFGIAVSGYISLTSIILVDLLGLDRLTNAFGLLILFRGVAAIIGSPLAGAVYDATQSYDIPFYMAAGFFAVATVTSFLAPCLKRCTKSDDVPVFMEALTPINEEPAEEEEEDQDDLPITITPKIVLN</sequence>
<dbReference type="HOGENOM" id="CLU_1745152_0_0_1"/>
<feature type="region of interest" description="Disordered" evidence="1">
    <location>
        <begin position="125"/>
        <end position="144"/>
    </location>
</feature>
<dbReference type="EMBL" id="CAQQ02161717">
    <property type="status" value="NOT_ANNOTATED_CDS"/>
    <property type="molecule type" value="Genomic_DNA"/>
</dbReference>
<organism evidence="3 4">
    <name type="scientific">Megaselia scalaris</name>
    <name type="common">Humpbacked fly</name>
    <name type="synonym">Phora scalaris</name>
    <dbReference type="NCBI Taxonomy" id="36166"/>
    <lineage>
        <taxon>Eukaryota</taxon>
        <taxon>Metazoa</taxon>
        <taxon>Ecdysozoa</taxon>
        <taxon>Arthropoda</taxon>
        <taxon>Hexapoda</taxon>
        <taxon>Insecta</taxon>
        <taxon>Pterygota</taxon>
        <taxon>Neoptera</taxon>
        <taxon>Endopterygota</taxon>
        <taxon>Diptera</taxon>
        <taxon>Brachycera</taxon>
        <taxon>Muscomorpha</taxon>
        <taxon>Platypezoidea</taxon>
        <taxon>Phoridae</taxon>
        <taxon>Megaseliini</taxon>
        <taxon>Megaselia</taxon>
    </lineage>
</organism>
<dbReference type="OMA" id="FMEALTP"/>
<name>T1H3W2_MEGSC</name>
<protein>
    <recommendedName>
        <fullName evidence="5">Major facilitator superfamily (MFS) profile domain-containing protein</fullName>
    </recommendedName>
</protein>
<dbReference type="AlphaFoldDB" id="T1H3W2"/>
<evidence type="ECO:0000256" key="2">
    <source>
        <dbReference type="SAM" id="Phobius"/>
    </source>
</evidence>
<feature type="transmembrane region" description="Helical" evidence="2">
    <location>
        <begin position="53"/>
        <end position="71"/>
    </location>
</feature>
<keyword evidence="2" id="KW-0812">Transmembrane</keyword>
<dbReference type="EnsemblMetazoa" id="MESCA010957-RA">
    <property type="protein sequence ID" value="MESCA010957-PA"/>
    <property type="gene ID" value="MESCA010957"/>
</dbReference>
<dbReference type="Gene3D" id="1.20.1250.20">
    <property type="entry name" value="MFS general substrate transporter like domains"/>
    <property type="match status" value="1"/>
</dbReference>
<dbReference type="InterPro" id="IPR036259">
    <property type="entry name" value="MFS_trans_sf"/>
</dbReference>
<dbReference type="InterPro" id="IPR050327">
    <property type="entry name" value="Proton-linked_MCT"/>
</dbReference>
<proteinExistence type="predicted"/>
<feature type="transmembrane region" description="Helical" evidence="2">
    <location>
        <begin position="18"/>
        <end position="41"/>
    </location>
</feature>
<evidence type="ECO:0000313" key="4">
    <source>
        <dbReference type="Proteomes" id="UP000015102"/>
    </source>
</evidence>
<dbReference type="GO" id="GO:0008028">
    <property type="term" value="F:monocarboxylic acid transmembrane transporter activity"/>
    <property type="evidence" value="ECO:0007669"/>
    <property type="project" value="TreeGrafter"/>
</dbReference>
<keyword evidence="2" id="KW-0472">Membrane</keyword>
<keyword evidence="2" id="KW-1133">Transmembrane helix</keyword>
<keyword evidence="4" id="KW-1185">Reference proteome</keyword>
<dbReference type="InterPro" id="IPR011701">
    <property type="entry name" value="MFS"/>
</dbReference>
<accession>T1H3W2</accession>
<dbReference type="STRING" id="36166.T1H3W2"/>
<dbReference type="Proteomes" id="UP000015102">
    <property type="component" value="Unassembled WGS sequence"/>
</dbReference>
<feature type="transmembrane region" description="Helical" evidence="2">
    <location>
        <begin position="83"/>
        <end position="102"/>
    </location>
</feature>
<dbReference type="PANTHER" id="PTHR11360">
    <property type="entry name" value="MONOCARBOXYLATE TRANSPORTER"/>
    <property type="match status" value="1"/>
</dbReference>
<feature type="compositionally biased region" description="Acidic residues" evidence="1">
    <location>
        <begin position="127"/>
        <end position="138"/>
    </location>
</feature>
<reference evidence="3" key="2">
    <citation type="submission" date="2015-06" db="UniProtKB">
        <authorList>
            <consortium name="EnsemblMetazoa"/>
        </authorList>
    </citation>
    <scope>IDENTIFICATION</scope>
</reference>
<evidence type="ECO:0000256" key="1">
    <source>
        <dbReference type="SAM" id="MobiDB-lite"/>
    </source>
</evidence>
<dbReference type="PANTHER" id="PTHR11360:SF286">
    <property type="entry name" value="GH22266P"/>
    <property type="match status" value="1"/>
</dbReference>
<evidence type="ECO:0000313" key="3">
    <source>
        <dbReference type="EnsemblMetazoa" id="MESCA010957-PA"/>
    </source>
</evidence>
<dbReference type="SUPFAM" id="SSF103473">
    <property type="entry name" value="MFS general substrate transporter"/>
    <property type="match status" value="1"/>
</dbReference>